<feature type="compositionally biased region" description="Basic and acidic residues" evidence="1">
    <location>
        <begin position="107"/>
        <end position="117"/>
    </location>
</feature>
<evidence type="ECO:0000313" key="2">
    <source>
        <dbReference type="EMBL" id="KAK5575049.1"/>
    </source>
</evidence>
<evidence type="ECO:0000313" key="3">
    <source>
        <dbReference type="Proteomes" id="UP001344447"/>
    </source>
</evidence>
<dbReference type="AlphaFoldDB" id="A0AAN7TLP6"/>
<reference evidence="2 3" key="1">
    <citation type="submission" date="2023-11" db="EMBL/GenBank/DDBJ databases">
        <title>Dfirmibasis_genome.</title>
        <authorList>
            <person name="Edelbroek B."/>
            <person name="Kjellin J."/>
            <person name="Jerlstrom-Hultqvist J."/>
            <person name="Soderbom F."/>
        </authorList>
    </citation>
    <scope>NUCLEOTIDE SEQUENCE [LARGE SCALE GENOMIC DNA]</scope>
    <source>
        <strain evidence="2 3">TNS-C-14</strain>
    </source>
</reference>
<dbReference type="Proteomes" id="UP001344447">
    <property type="component" value="Unassembled WGS sequence"/>
</dbReference>
<evidence type="ECO:0000256" key="1">
    <source>
        <dbReference type="SAM" id="MobiDB-lite"/>
    </source>
</evidence>
<gene>
    <name evidence="2" type="ORF">RB653_010304</name>
</gene>
<proteinExistence type="predicted"/>
<protein>
    <submittedName>
        <fullName evidence="2">Uncharacterized protein</fullName>
    </submittedName>
</protein>
<name>A0AAN7TLP6_9MYCE</name>
<dbReference type="EMBL" id="JAVFKY010000006">
    <property type="protein sequence ID" value="KAK5575049.1"/>
    <property type="molecule type" value="Genomic_DNA"/>
</dbReference>
<sequence length="364" mass="40614">MLEQGSEKEIYLATIYNREVAKLEGGSKPPVKKICSEFLKKYPGPSINSVIGDLTNLRKRKNNDGYIVLKDPVPKFSDEQKSNNTEVTPVEKKPKISIDPPALTSGDVEKPKEKEEGEIFDIDGSKYLLLSVNGKREMVKIPSTGHDQSPVAPNSPHETKAGEEKMKSGGSPNIGQPEDLLDSPVMPRVKLEKSFMDLESVTSASGMEVNSKNNGSGTYTHPYSLSDCSSDTVIADNNNNLFHRMVKIDSYYSLGGVQKRFYLLFPKLLHIKLETVVNDIDENSIKFIFKNILSREDIETGIKNIEDHRLAKKFQEEVSDIQVVYKYPPLFNISNIEKIGVGDRLVKVVGAAIYYVDAGTLRKK</sequence>
<accession>A0AAN7TLP6</accession>
<keyword evidence="3" id="KW-1185">Reference proteome</keyword>
<comment type="caution">
    <text evidence="2">The sequence shown here is derived from an EMBL/GenBank/DDBJ whole genome shotgun (WGS) entry which is preliminary data.</text>
</comment>
<feature type="region of interest" description="Disordered" evidence="1">
    <location>
        <begin position="73"/>
        <end position="117"/>
    </location>
</feature>
<organism evidence="2 3">
    <name type="scientific">Dictyostelium firmibasis</name>
    <dbReference type="NCBI Taxonomy" id="79012"/>
    <lineage>
        <taxon>Eukaryota</taxon>
        <taxon>Amoebozoa</taxon>
        <taxon>Evosea</taxon>
        <taxon>Eumycetozoa</taxon>
        <taxon>Dictyostelia</taxon>
        <taxon>Dictyosteliales</taxon>
        <taxon>Dictyosteliaceae</taxon>
        <taxon>Dictyostelium</taxon>
    </lineage>
</organism>
<feature type="region of interest" description="Disordered" evidence="1">
    <location>
        <begin position="141"/>
        <end position="183"/>
    </location>
</feature>
<feature type="compositionally biased region" description="Basic and acidic residues" evidence="1">
    <location>
        <begin position="157"/>
        <end position="167"/>
    </location>
</feature>